<comment type="similarity">
    <text evidence="1 6">Belongs to the transferase hexapeptide repeat family.</text>
</comment>
<dbReference type="InterPro" id="IPR011004">
    <property type="entry name" value="Trimer_LpxA-like_sf"/>
</dbReference>
<gene>
    <name evidence="7" type="primary">cysE</name>
    <name evidence="7" type="ORF">LMG7974_00756</name>
</gene>
<comment type="caution">
    <text evidence="7">The sequence shown here is derived from an EMBL/GenBank/DDBJ whole genome shotgun (WGS) entry which is preliminary data.</text>
</comment>
<dbReference type="InterPro" id="IPR053376">
    <property type="entry name" value="Serine_acetyltransferase"/>
</dbReference>
<dbReference type="Pfam" id="PF00132">
    <property type="entry name" value="Hexapep"/>
    <property type="match status" value="1"/>
</dbReference>
<evidence type="ECO:0000256" key="1">
    <source>
        <dbReference type="ARBA" id="ARBA00007274"/>
    </source>
</evidence>
<dbReference type="CDD" id="cd03354">
    <property type="entry name" value="LbH_SAT"/>
    <property type="match status" value="1"/>
</dbReference>
<keyword evidence="4 6" id="KW-0012">Acyltransferase</keyword>
<reference evidence="7 8" key="1">
    <citation type="submission" date="2020-11" db="EMBL/GenBank/DDBJ databases">
        <authorList>
            <person name="Peeters C."/>
        </authorList>
    </citation>
    <scope>NUCLEOTIDE SEQUENCE [LARGE SCALE GENOMIC DNA]</scope>
    <source>
        <strain evidence="7 8">LMG 7974</strain>
    </source>
</reference>
<evidence type="ECO:0000256" key="4">
    <source>
        <dbReference type="ARBA" id="ARBA00023315"/>
    </source>
</evidence>
<dbReference type="GO" id="GO:0009001">
    <property type="term" value="F:serine O-acetyltransferase activity"/>
    <property type="evidence" value="ECO:0007669"/>
    <property type="project" value="UniProtKB-EC"/>
</dbReference>
<dbReference type="NCBIfam" id="NF041874">
    <property type="entry name" value="EPS_EpsC"/>
    <property type="match status" value="1"/>
</dbReference>
<proteinExistence type="inferred from homology"/>
<accession>A0ABN7K5T7</accession>
<keyword evidence="3 6" id="KW-0808">Transferase</keyword>
<dbReference type="Proteomes" id="UP000789803">
    <property type="component" value="Unassembled WGS sequence"/>
</dbReference>
<evidence type="ECO:0000256" key="2">
    <source>
        <dbReference type="ARBA" id="ARBA00022605"/>
    </source>
</evidence>
<dbReference type="RefSeq" id="WP_229932563.1">
    <property type="nucleotide sequence ID" value="NZ_CAJHOF010000005.1"/>
</dbReference>
<keyword evidence="2" id="KW-0028">Amino-acid biosynthesis</keyword>
<dbReference type="InterPro" id="IPR045304">
    <property type="entry name" value="LbH_SAT"/>
</dbReference>
<dbReference type="PIRSF" id="PIRSF000441">
    <property type="entry name" value="CysE"/>
    <property type="match status" value="1"/>
</dbReference>
<evidence type="ECO:0000256" key="6">
    <source>
        <dbReference type="PIRNR" id="PIRNR000441"/>
    </source>
</evidence>
<dbReference type="EC" id="2.3.1.30" evidence="6"/>
<dbReference type="InterPro" id="IPR001451">
    <property type="entry name" value="Hexapep"/>
</dbReference>
<evidence type="ECO:0000313" key="8">
    <source>
        <dbReference type="Proteomes" id="UP000789803"/>
    </source>
</evidence>
<protein>
    <recommendedName>
        <fullName evidence="6">Serine acetyltransferase</fullName>
        <ecNumber evidence="6">2.3.1.30</ecNumber>
    </recommendedName>
</protein>
<evidence type="ECO:0000256" key="5">
    <source>
        <dbReference type="ARBA" id="ARBA00049486"/>
    </source>
</evidence>
<name>A0ABN7K5T7_9BACT</name>
<dbReference type="InterPro" id="IPR005881">
    <property type="entry name" value="Ser_O-AcTrfase"/>
</dbReference>
<dbReference type="EMBL" id="CAJHOF010000005">
    <property type="protein sequence ID" value="CAD7287878.1"/>
    <property type="molecule type" value="Genomic_DNA"/>
</dbReference>
<dbReference type="PANTHER" id="PTHR42811">
    <property type="entry name" value="SERINE ACETYLTRANSFERASE"/>
    <property type="match status" value="1"/>
</dbReference>
<evidence type="ECO:0000313" key="7">
    <source>
        <dbReference type="EMBL" id="CAD7287878.1"/>
    </source>
</evidence>
<keyword evidence="8" id="KW-1185">Reference proteome</keyword>
<evidence type="ECO:0000256" key="3">
    <source>
        <dbReference type="ARBA" id="ARBA00022679"/>
    </source>
</evidence>
<sequence>MINEIKELVAVVRQKDPSVGSCCFLAILINTPGIHAVLFHRLSHSLYNSGHFFIARFISQISRFFTGIEIHPGAKIGKRFFIDHGMGVVIGETAEIGDDVMLYHQVTLGGTGKERGKRHPTLKNGVVISAGAKVLGAITIGENSKVGANSVVIKDVPEQSTVVGIPARVVRVGGQILEPDYYI</sequence>
<dbReference type="InterPro" id="IPR042122">
    <property type="entry name" value="Ser_AcTrfase_N_sf"/>
</dbReference>
<dbReference type="SUPFAM" id="SSF51161">
    <property type="entry name" value="Trimeric LpxA-like enzymes"/>
    <property type="match status" value="1"/>
</dbReference>
<dbReference type="Gene3D" id="1.10.3130.10">
    <property type="entry name" value="serine acetyltransferase, domain 1"/>
    <property type="match status" value="1"/>
</dbReference>
<dbReference type="NCBIfam" id="TIGR01172">
    <property type="entry name" value="cysE"/>
    <property type="match status" value="1"/>
</dbReference>
<organism evidence="7 8">
    <name type="scientific">Campylobacter majalis</name>
    <dbReference type="NCBI Taxonomy" id="2790656"/>
    <lineage>
        <taxon>Bacteria</taxon>
        <taxon>Pseudomonadati</taxon>
        <taxon>Campylobacterota</taxon>
        <taxon>Epsilonproteobacteria</taxon>
        <taxon>Campylobacterales</taxon>
        <taxon>Campylobacteraceae</taxon>
        <taxon>Campylobacter</taxon>
    </lineage>
</organism>
<comment type="catalytic activity">
    <reaction evidence="5 6">
        <text>L-serine + acetyl-CoA = O-acetyl-L-serine + CoA</text>
        <dbReference type="Rhea" id="RHEA:24560"/>
        <dbReference type="ChEBI" id="CHEBI:33384"/>
        <dbReference type="ChEBI" id="CHEBI:57287"/>
        <dbReference type="ChEBI" id="CHEBI:57288"/>
        <dbReference type="ChEBI" id="CHEBI:58340"/>
        <dbReference type="EC" id="2.3.1.30"/>
    </reaction>
</comment>
<dbReference type="Gene3D" id="2.160.10.10">
    <property type="entry name" value="Hexapeptide repeat proteins"/>
    <property type="match status" value="1"/>
</dbReference>